<feature type="signal peptide" evidence="1">
    <location>
        <begin position="1"/>
        <end position="24"/>
    </location>
</feature>
<reference evidence="2" key="1">
    <citation type="submission" date="2021-01" db="EMBL/GenBank/DDBJ databases">
        <authorList>
            <person name="Corre E."/>
            <person name="Pelletier E."/>
            <person name="Niang G."/>
            <person name="Scheremetjew M."/>
            <person name="Finn R."/>
            <person name="Kale V."/>
            <person name="Holt S."/>
            <person name="Cochrane G."/>
            <person name="Meng A."/>
            <person name="Brown T."/>
            <person name="Cohen L."/>
        </authorList>
    </citation>
    <scope>NUCLEOTIDE SEQUENCE</scope>
    <source>
        <strain evidence="2">CCMP3107</strain>
    </source>
</reference>
<evidence type="ECO:0000313" key="2">
    <source>
        <dbReference type="EMBL" id="CAE0634661.1"/>
    </source>
</evidence>
<proteinExistence type="predicted"/>
<evidence type="ECO:0000256" key="1">
    <source>
        <dbReference type="SAM" id="SignalP"/>
    </source>
</evidence>
<feature type="chain" id="PRO_5031511528" evidence="1">
    <location>
        <begin position="25"/>
        <end position="285"/>
    </location>
</feature>
<organism evidence="2">
    <name type="scientific">Heterosigma akashiwo</name>
    <name type="common">Chromophytic alga</name>
    <name type="synonym">Heterosigma carterae</name>
    <dbReference type="NCBI Taxonomy" id="2829"/>
    <lineage>
        <taxon>Eukaryota</taxon>
        <taxon>Sar</taxon>
        <taxon>Stramenopiles</taxon>
        <taxon>Ochrophyta</taxon>
        <taxon>Raphidophyceae</taxon>
        <taxon>Chattonellales</taxon>
        <taxon>Chattonellaceae</taxon>
        <taxon>Heterosigma</taxon>
    </lineage>
</organism>
<dbReference type="AlphaFoldDB" id="A0A7S3XX32"/>
<gene>
    <name evidence="2" type="ORF">HAKA00212_LOCUS13401</name>
</gene>
<dbReference type="EMBL" id="HBIU01029102">
    <property type="protein sequence ID" value="CAE0634661.1"/>
    <property type="molecule type" value="Transcribed_RNA"/>
</dbReference>
<protein>
    <submittedName>
        <fullName evidence="2">Uncharacterized protein</fullName>
    </submittedName>
</protein>
<sequence length="285" mass="31515">MIWIMISNLLAFVVSHYCPFCTHGHGVEDTLEIPTFDEELAKDNSSPFQRLEVATAKYDTTGDGTEVAFPPVDIPSYYTKMLDRCDHGVYSSLHFKDCMCGCEPWMKSVGYTKMICEYQTFEEATAELLSEHESPFSCVSEHLCPTETRTWLDDLYSCLWGTARHLYEATGICSAVAGSELGLTPAAPASDLVDPALLITLSADDYDTAPPADIVDEYLGDFCTEYSSDFNCNSDAECPKDMKCVCPLLKTSRKLRGEAGNTYISASHGYEEDSDGEPLCLCSIF</sequence>
<accession>A0A7S3XX32</accession>
<keyword evidence="1" id="KW-0732">Signal</keyword>
<name>A0A7S3XX32_HETAK</name>